<dbReference type="KEGG" id="tet:TTHERM_00558150"/>
<evidence type="ECO:0000256" key="1">
    <source>
        <dbReference type="SAM" id="Coils"/>
    </source>
</evidence>
<proteinExistence type="predicted"/>
<evidence type="ECO:0000313" key="2">
    <source>
        <dbReference type="EMBL" id="EAS02134.1"/>
    </source>
</evidence>
<organism evidence="2 3">
    <name type="scientific">Tetrahymena thermophila (strain SB210)</name>
    <dbReference type="NCBI Taxonomy" id="312017"/>
    <lineage>
        <taxon>Eukaryota</taxon>
        <taxon>Sar</taxon>
        <taxon>Alveolata</taxon>
        <taxon>Ciliophora</taxon>
        <taxon>Intramacronucleata</taxon>
        <taxon>Oligohymenophorea</taxon>
        <taxon>Hymenostomatida</taxon>
        <taxon>Tetrahymenina</taxon>
        <taxon>Tetrahymenidae</taxon>
        <taxon>Tetrahymena</taxon>
    </lineage>
</organism>
<keyword evidence="3" id="KW-1185">Reference proteome</keyword>
<name>I7MGX8_TETTS</name>
<dbReference type="Proteomes" id="UP000009168">
    <property type="component" value="Unassembled WGS sequence"/>
</dbReference>
<keyword evidence="1" id="KW-0175">Coiled coil</keyword>
<reference evidence="3" key="1">
    <citation type="journal article" date="2006" name="PLoS Biol.">
        <title>Macronuclear genome sequence of the ciliate Tetrahymena thermophila, a model eukaryote.</title>
        <authorList>
            <person name="Eisen J.A."/>
            <person name="Coyne R.S."/>
            <person name="Wu M."/>
            <person name="Wu D."/>
            <person name="Thiagarajan M."/>
            <person name="Wortman J.R."/>
            <person name="Badger J.H."/>
            <person name="Ren Q."/>
            <person name="Amedeo P."/>
            <person name="Jones K.M."/>
            <person name="Tallon L.J."/>
            <person name="Delcher A.L."/>
            <person name="Salzberg S.L."/>
            <person name="Silva J.C."/>
            <person name="Haas B.J."/>
            <person name="Majoros W.H."/>
            <person name="Farzad M."/>
            <person name="Carlton J.M."/>
            <person name="Smith R.K. Jr."/>
            <person name="Garg J."/>
            <person name="Pearlman R.E."/>
            <person name="Karrer K.M."/>
            <person name="Sun L."/>
            <person name="Manning G."/>
            <person name="Elde N.C."/>
            <person name="Turkewitz A.P."/>
            <person name="Asai D.J."/>
            <person name="Wilkes D.E."/>
            <person name="Wang Y."/>
            <person name="Cai H."/>
            <person name="Collins K."/>
            <person name="Stewart B.A."/>
            <person name="Lee S.R."/>
            <person name="Wilamowska K."/>
            <person name="Weinberg Z."/>
            <person name="Ruzzo W.L."/>
            <person name="Wloga D."/>
            <person name="Gaertig J."/>
            <person name="Frankel J."/>
            <person name="Tsao C.-C."/>
            <person name="Gorovsky M.A."/>
            <person name="Keeling P.J."/>
            <person name="Waller R.F."/>
            <person name="Patron N.J."/>
            <person name="Cherry J.M."/>
            <person name="Stover N.A."/>
            <person name="Krieger C.J."/>
            <person name="del Toro C."/>
            <person name="Ryder H.F."/>
            <person name="Williamson S.C."/>
            <person name="Barbeau R.A."/>
            <person name="Hamilton E.P."/>
            <person name="Orias E."/>
        </authorList>
    </citation>
    <scope>NUCLEOTIDE SEQUENCE [LARGE SCALE GENOMIC DNA]</scope>
    <source>
        <strain evidence="3">SB210</strain>
    </source>
</reference>
<dbReference type="EMBL" id="GG662547">
    <property type="protein sequence ID" value="EAS02134.1"/>
    <property type="molecule type" value="Genomic_DNA"/>
</dbReference>
<protein>
    <submittedName>
        <fullName evidence="2">Uncharacterized protein</fullName>
    </submittedName>
</protein>
<feature type="coiled-coil region" evidence="1">
    <location>
        <begin position="238"/>
        <end position="292"/>
    </location>
</feature>
<evidence type="ECO:0000313" key="3">
    <source>
        <dbReference type="Proteomes" id="UP000009168"/>
    </source>
</evidence>
<dbReference type="GeneID" id="7831583"/>
<dbReference type="InParanoid" id="I7MGX8"/>
<accession>I7MGX8</accession>
<sequence length="645" mass="75120">MGQSQLKEIQIDPKRPWQYLLQKDIQWHQVQQKVESAALLSPYITPAGWYVCPANTSLQILGEINDDMVYNCEVDLTAQSIDSIIPEFFELVNQRKKGDKLPKIKSVSDQVLNQVNSFLKSRGSTTNWSQEQYVKILNYNLSLVSSTFSKDALPSNDKISIELIYGLIVSHYGELVLENCPQIAVLMVCIPFVNGLNEFRNKDFVYSEPIRRKMQSLQGVILKKKNLPVPQEFYNKKFENTEELNVELKKIMNQIKTEQEEKNIQVCNKSQFKRLRNLIHQLETKVSVKQEKYVVRKEIVSEHFYFTSDYRMYSDKSWEIIFYEGLKQALNRIPTDIGVYNNATLRDASKHLVTSFLKNQNPELEAHILNNKYQAALNLERLAKIVKSARKLGYFLSDWQNKLARKWSNLRAQILNTIKIQQEQQQEETAKSIIVPPPLQYCLALDLNPESHPFSFTYGRQQGYCVDYNSSLQWYLNSCNSNEKAYFYSLLSNPNVHEKFFFLLEIPENLRVIPYPLNQEKEKEIIQKIDEWIVKQVNDKTLSQVVIKINKFIDDKINQLPEYLKQKTIGALSKKTNVIGLFDCIFQIYPPEEIYLDKVQLPFPKHADNQEKFKSVGELNSLNEKASFDQQLLGFWGPPKYGGKI</sequence>
<dbReference type="HOGENOM" id="CLU_424859_0_0_1"/>
<dbReference type="RefSeq" id="XP_001022379.1">
    <property type="nucleotide sequence ID" value="XM_001022379.1"/>
</dbReference>
<dbReference type="AlphaFoldDB" id="I7MGX8"/>
<gene>
    <name evidence="2" type="ORF">TTHERM_00558150</name>
</gene>